<dbReference type="AlphaFoldDB" id="A0A327WKK3"/>
<dbReference type="InterPro" id="IPR036465">
    <property type="entry name" value="vWFA_dom_sf"/>
</dbReference>
<dbReference type="Gene3D" id="3.40.50.410">
    <property type="entry name" value="von Willebrand factor, type A domain"/>
    <property type="match status" value="1"/>
</dbReference>
<keyword evidence="1" id="KW-1003">Cell membrane</keyword>
<evidence type="ECO:0000256" key="4">
    <source>
        <dbReference type="ARBA" id="ARBA00023136"/>
    </source>
</evidence>
<evidence type="ECO:0000256" key="2">
    <source>
        <dbReference type="ARBA" id="ARBA00022692"/>
    </source>
</evidence>
<protein>
    <submittedName>
        <fullName evidence="7">Ca-activated chloride channel family protein</fullName>
    </submittedName>
</protein>
<dbReference type="InterPro" id="IPR050768">
    <property type="entry name" value="UPF0353/GerABKA_families"/>
</dbReference>
<sequence length="320" mass="35637">MNWNHSLSQTEYLFIAAFLLLYGYYFFRTFRVAHLLGAKAWATIPKFFLRTGYLTLLLIALLGPSFGVVEKELVSEGKDIYIAVDLSKSMDAPDLPPTRLEKVKFELKHLVEALPGNRFGLLIFSTQAFVHAPLTTDQGALALFIQSLNTRLVPESGTNFCSAVELALQKQLAETSDLNQTKVLVLLTDGEDFGECDPALAGQLRRYGITPFVVGVGTENGSTIPTSKGNLRDADGDVVHTRLNRSYLRQFVQDTRGSYLELTSSSGDLMPLVSAIQNLENRVIDQRKLEVTTNKYYYFLIGALVLIAIDILITVRTFKL</sequence>
<feature type="transmembrane region" description="Helical" evidence="5">
    <location>
        <begin position="296"/>
        <end position="315"/>
    </location>
</feature>
<evidence type="ECO:0000313" key="7">
    <source>
        <dbReference type="EMBL" id="RAJ92159.1"/>
    </source>
</evidence>
<name>A0A327WKK3_LARAB</name>
<dbReference type="SMART" id="SM00327">
    <property type="entry name" value="VWA"/>
    <property type="match status" value="1"/>
</dbReference>
<dbReference type="Proteomes" id="UP000248790">
    <property type="component" value="Unassembled WGS sequence"/>
</dbReference>
<dbReference type="InterPro" id="IPR002035">
    <property type="entry name" value="VWF_A"/>
</dbReference>
<gene>
    <name evidence="7" type="ORF">LX87_05126</name>
</gene>
<comment type="caution">
    <text evidence="7">The sequence shown here is derived from an EMBL/GenBank/DDBJ whole genome shotgun (WGS) entry which is preliminary data.</text>
</comment>
<evidence type="ECO:0000313" key="8">
    <source>
        <dbReference type="Proteomes" id="UP000248790"/>
    </source>
</evidence>
<proteinExistence type="predicted"/>
<keyword evidence="3 5" id="KW-1133">Transmembrane helix</keyword>
<feature type="domain" description="VWFA" evidence="6">
    <location>
        <begin position="79"/>
        <end position="276"/>
    </location>
</feature>
<dbReference type="OrthoDB" id="6206554at2"/>
<organism evidence="7 8">
    <name type="scientific">Larkinella arboricola</name>
    <dbReference type="NCBI Taxonomy" id="643671"/>
    <lineage>
        <taxon>Bacteria</taxon>
        <taxon>Pseudomonadati</taxon>
        <taxon>Bacteroidota</taxon>
        <taxon>Cytophagia</taxon>
        <taxon>Cytophagales</taxon>
        <taxon>Spirosomataceae</taxon>
        <taxon>Larkinella</taxon>
    </lineage>
</organism>
<dbReference type="PROSITE" id="PS50234">
    <property type="entry name" value="VWFA"/>
    <property type="match status" value="1"/>
</dbReference>
<evidence type="ECO:0000256" key="3">
    <source>
        <dbReference type="ARBA" id="ARBA00022989"/>
    </source>
</evidence>
<evidence type="ECO:0000256" key="5">
    <source>
        <dbReference type="SAM" id="Phobius"/>
    </source>
</evidence>
<dbReference type="SUPFAM" id="SSF53300">
    <property type="entry name" value="vWA-like"/>
    <property type="match status" value="1"/>
</dbReference>
<keyword evidence="8" id="KW-1185">Reference proteome</keyword>
<feature type="transmembrane region" description="Helical" evidence="5">
    <location>
        <begin position="47"/>
        <end position="69"/>
    </location>
</feature>
<dbReference type="EMBL" id="QLMC01000008">
    <property type="protein sequence ID" value="RAJ92159.1"/>
    <property type="molecule type" value="Genomic_DNA"/>
</dbReference>
<keyword evidence="2 5" id="KW-0812">Transmembrane</keyword>
<evidence type="ECO:0000256" key="1">
    <source>
        <dbReference type="ARBA" id="ARBA00022475"/>
    </source>
</evidence>
<evidence type="ECO:0000259" key="6">
    <source>
        <dbReference type="PROSITE" id="PS50234"/>
    </source>
</evidence>
<accession>A0A327WKK3</accession>
<dbReference type="PANTHER" id="PTHR22550:SF5">
    <property type="entry name" value="LEUCINE ZIPPER PROTEIN 4"/>
    <property type="match status" value="1"/>
</dbReference>
<dbReference type="Pfam" id="PF13519">
    <property type="entry name" value="VWA_2"/>
    <property type="match status" value="1"/>
</dbReference>
<feature type="transmembrane region" description="Helical" evidence="5">
    <location>
        <begin position="12"/>
        <end position="27"/>
    </location>
</feature>
<reference evidence="7 8" key="1">
    <citation type="submission" date="2018-06" db="EMBL/GenBank/DDBJ databases">
        <title>Genomic Encyclopedia of Archaeal and Bacterial Type Strains, Phase II (KMG-II): from individual species to whole genera.</title>
        <authorList>
            <person name="Goeker M."/>
        </authorList>
    </citation>
    <scope>NUCLEOTIDE SEQUENCE [LARGE SCALE GENOMIC DNA]</scope>
    <source>
        <strain evidence="7 8">DSM 21851</strain>
    </source>
</reference>
<dbReference type="PANTHER" id="PTHR22550">
    <property type="entry name" value="SPORE GERMINATION PROTEIN"/>
    <property type="match status" value="1"/>
</dbReference>
<keyword evidence="4 5" id="KW-0472">Membrane</keyword>